<proteinExistence type="predicted"/>
<keyword evidence="2" id="KW-1185">Reference proteome</keyword>
<dbReference type="Proteomes" id="UP000245081">
    <property type="component" value="Unassembled WGS sequence"/>
</dbReference>
<organism evidence="1 2">
    <name type="scientific">Novimethylophilus kurashikiensis</name>
    <dbReference type="NCBI Taxonomy" id="1825523"/>
    <lineage>
        <taxon>Bacteria</taxon>
        <taxon>Pseudomonadati</taxon>
        <taxon>Pseudomonadota</taxon>
        <taxon>Betaproteobacteria</taxon>
        <taxon>Nitrosomonadales</taxon>
        <taxon>Methylophilaceae</taxon>
        <taxon>Novimethylophilus</taxon>
    </lineage>
</organism>
<evidence type="ECO:0000313" key="2">
    <source>
        <dbReference type="Proteomes" id="UP000245081"/>
    </source>
</evidence>
<dbReference type="EMBL" id="BDOQ01000003">
    <property type="protein sequence ID" value="GBG13376.1"/>
    <property type="molecule type" value="Genomic_DNA"/>
</dbReference>
<gene>
    <name evidence="1" type="ORF">NMK_0922</name>
</gene>
<accession>A0A2R5F4P3</accession>
<dbReference type="RefSeq" id="WP_227871365.1">
    <property type="nucleotide sequence ID" value="NZ_BDOQ01000003.1"/>
</dbReference>
<sequence length="80" mass="9064">MIMTNIMKYLIISLVVMILSGCGLTPSKENREWISVSCSGFAHWNKCHEEARHLCAKGYDIANQEENLITQGRTMDISCK</sequence>
<comment type="caution">
    <text evidence="1">The sequence shown here is derived from an EMBL/GenBank/DDBJ whole genome shotgun (WGS) entry which is preliminary data.</text>
</comment>
<name>A0A2R5F4P3_9PROT</name>
<protein>
    <recommendedName>
        <fullName evidence="3">Lipoprotein</fullName>
    </recommendedName>
</protein>
<evidence type="ECO:0008006" key="3">
    <source>
        <dbReference type="Google" id="ProtNLM"/>
    </source>
</evidence>
<reference evidence="1 2" key="1">
    <citation type="journal article" date="2018" name="Environ. Microbiol.">
        <title>Isolation and genomic characterization of Novimethylophilus kurashikiensis gen. nov. sp. nov., a new lanthanide-dependent methylotrophic species of Methylophilaceae.</title>
        <authorList>
            <person name="Lv H."/>
            <person name="Sahin N."/>
            <person name="Tani A."/>
        </authorList>
    </citation>
    <scope>NUCLEOTIDE SEQUENCE [LARGE SCALE GENOMIC DNA]</scope>
    <source>
        <strain evidence="1 2">La2-4</strain>
    </source>
</reference>
<evidence type="ECO:0000313" key="1">
    <source>
        <dbReference type="EMBL" id="GBG13376.1"/>
    </source>
</evidence>
<dbReference type="AlphaFoldDB" id="A0A2R5F4P3"/>